<dbReference type="RefSeq" id="WP_307229209.1">
    <property type="nucleotide sequence ID" value="NZ_JAUSTT010000011.1"/>
</dbReference>
<reference evidence="1 2" key="1">
    <citation type="submission" date="2023-07" db="EMBL/GenBank/DDBJ databases">
        <title>Genomic Encyclopedia of Type Strains, Phase IV (KMG-IV): sequencing the most valuable type-strain genomes for metagenomic binning, comparative biology and taxonomic classification.</title>
        <authorList>
            <person name="Goeker M."/>
        </authorList>
    </citation>
    <scope>NUCLEOTIDE SEQUENCE [LARGE SCALE GENOMIC DNA]</scope>
    <source>
        <strain evidence="1 2">DSM 23837</strain>
    </source>
</reference>
<name>A0ABT9WSM9_9BACI</name>
<dbReference type="EMBL" id="JAUSTT010000011">
    <property type="protein sequence ID" value="MDQ0176219.1"/>
    <property type="molecule type" value="Genomic_DNA"/>
</dbReference>
<keyword evidence="2" id="KW-1185">Reference proteome</keyword>
<accession>A0ABT9WSM9</accession>
<proteinExistence type="predicted"/>
<dbReference type="Proteomes" id="UP001223586">
    <property type="component" value="Unassembled WGS sequence"/>
</dbReference>
<evidence type="ECO:0008006" key="3">
    <source>
        <dbReference type="Google" id="ProtNLM"/>
    </source>
</evidence>
<evidence type="ECO:0000313" key="1">
    <source>
        <dbReference type="EMBL" id="MDQ0176219.1"/>
    </source>
</evidence>
<gene>
    <name evidence="1" type="ORF">J2S08_002056</name>
</gene>
<sequence length="378" mass="41983">MAGTRGIAMLRGRQLNNQIMRDRHFDAEHKINEKFIDIDFSAHREILENTKIDVFSQVNNKVIAGLNQLDITEVLVGKKVATAETEGVVTGERVDIRVSGTEDFPFIDSDGDRVYGRIEFEASPDGGVTPDAFKLHFFSIEDGVETRYTFADDAPNMDFRYILRTNMSVIPVDSIIKGGAGFVEGATDANAYMNLIQLMKDIYGNTGTLDNDGNANLATSLVEQIADEINARTQADQDLLDNFASQTEQKGANLVGVEVDSNGNYVGTTVQEVLTELANKLTEFYRHFDSKLTELDNEYEEEVFESVGGESQYLLQNGKAKPKSVMLALNGQIQAPGINYEYIKDNDGNIIGFNFAPDVLEVIDDVPDVLFVQYRKVQ</sequence>
<protein>
    <recommendedName>
        <fullName evidence="3">Phage tail protein</fullName>
    </recommendedName>
</protein>
<comment type="caution">
    <text evidence="1">The sequence shown here is derived from an EMBL/GenBank/DDBJ whole genome shotgun (WGS) entry which is preliminary data.</text>
</comment>
<evidence type="ECO:0000313" key="2">
    <source>
        <dbReference type="Proteomes" id="UP001223586"/>
    </source>
</evidence>
<organism evidence="1 2">
    <name type="scientific">Bacillus chungangensis</name>
    <dbReference type="NCBI Taxonomy" id="587633"/>
    <lineage>
        <taxon>Bacteria</taxon>
        <taxon>Bacillati</taxon>
        <taxon>Bacillota</taxon>
        <taxon>Bacilli</taxon>
        <taxon>Bacillales</taxon>
        <taxon>Bacillaceae</taxon>
        <taxon>Bacillus</taxon>
    </lineage>
</organism>